<evidence type="ECO:0000256" key="11">
    <source>
        <dbReference type="PIRNR" id="PIRNR000477"/>
    </source>
</evidence>
<dbReference type="NCBIfam" id="TIGR01700">
    <property type="entry name" value="PNPH"/>
    <property type="match status" value="1"/>
</dbReference>
<feature type="binding site" evidence="12">
    <location>
        <position position="64"/>
    </location>
    <ligand>
        <name>phosphate</name>
        <dbReference type="ChEBI" id="CHEBI:43474"/>
    </ligand>
</feature>
<dbReference type="EC" id="2.4.2.1" evidence="3 11"/>
<dbReference type="AlphaFoldDB" id="A0A1A9WC80"/>
<organism evidence="15 16">
    <name type="scientific">Glossina brevipalpis</name>
    <dbReference type="NCBI Taxonomy" id="37001"/>
    <lineage>
        <taxon>Eukaryota</taxon>
        <taxon>Metazoa</taxon>
        <taxon>Ecdysozoa</taxon>
        <taxon>Arthropoda</taxon>
        <taxon>Hexapoda</taxon>
        <taxon>Insecta</taxon>
        <taxon>Pterygota</taxon>
        <taxon>Neoptera</taxon>
        <taxon>Endopterygota</taxon>
        <taxon>Diptera</taxon>
        <taxon>Brachycera</taxon>
        <taxon>Muscomorpha</taxon>
        <taxon>Hippoboscoidea</taxon>
        <taxon>Glossinidae</taxon>
        <taxon>Glossina</taxon>
    </lineage>
</organism>
<evidence type="ECO:0000256" key="6">
    <source>
        <dbReference type="ARBA" id="ARBA00022679"/>
    </source>
</evidence>
<protein>
    <recommendedName>
        <fullName evidence="4 11">Purine nucleoside phosphorylase</fullName>
        <ecNumber evidence="3 11">2.4.2.1</ecNumber>
    </recommendedName>
    <alternativeName>
        <fullName evidence="11">Inosine-guanosine phosphorylase</fullName>
    </alternativeName>
</protein>
<dbReference type="InterPro" id="IPR011268">
    <property type="entry name" value="Purine_phosphorylase"/>
</dbReference>
<keyword evidence="16" id="KW-1185">Reference proteome</keyword>
<dbReference type="VEuPathDB" id="VectorBase:GBRI014161"/>
<comment type="catalytic activity">
    <reaction evidence="10">
        <text>guanosine + phosphate = alpha-D-ribose 1-phosphate + guanine</text>
        <dbReference type="Rhea" id="RHEA:13233"/>
        <dbReference type="ChEBI" id="CHEBI:16235"/>
        <dbReference type="ChEBI" id="CHEBI:16750"/>
        <dbReference type="ChEBI" id="CHEBI:43474"/>
        <dbReference type="ChEBI" id="CHEBI:57720"/>
        <dbReference type="EC" id="2.4.2.1"/>
    </reaction>
</comment>
<dbReference type="InterPro" id="IPR000845">
    <property type="entry name" value="Nucleoside_phosphorylase_d"/>
</dbReference>
<evidence type="ECO:0000256" key="4">
    <source>
        <dbReference type="ARBA" id="ARBA00013834"/>
    </source>
</evidence>
<evidence type="ECO:0000256" key="5">
    <source>
        <dbReference type="ARBA" id="ARBA00022676"/>
    </source>
</evidence>
<reference evidence="15" key="2">
    <citation type="submission" date="2020-05" db="UniProtKB">
        <authorList>
            <consortium name="EnsemblMetazoa"/>
        </authorList>
    </citation>
    <scope>IDENTIFICATION</scope>
    <source>
        <strain evidence="15">IAEA</strain>
    </source>
</reference>
<sequence length="321" mass="35529">MTGKKANGSCNVAKNTSNDSDNENRNVYYAMEKPTYAYDDIKAIADYLMERTPVRPKIGIICGSGLNSLADSITNTQSFDYENIPNFPVSTVEGHVGRMIFGYLENMPVMAMQGRFHYYEGYPLAKCSMPVRVMKLMGVQYLMATNAAGGLNPKYKVGDIMIMRDHINMMGFAGNSPLQGPNDPRFGPRFPPMTNAYNAHLISVAHKMAKEMGISHEVHEGVYTCLGGPNYETVAELKMLRILGVDAVGMSTVHEVITARHCDMTVFAFSLITNIGALEYDSSEDEANHEEVVMVGKSRQSICGQLMCRVIKEIAKECQTK</sequence>
<evidence type="ECO:0000256" key="10">
    <source>
        <dbReference type="ARBA" id="ARBA00023970"/>
    </source>
</evidence>
<dbReference type="GO" id="GO:0005737">
    <property type="term" value="C:cytoplasm"/>
    <property type="evidence" value="ECO:0007669"/>
    <property type="project" value="TreeGrafter"/>
</dbReference>
<evidence type="ECO:0000256" key="2">
    <source>
        <dbReference type="ARBA" id="ARBA00006751"/>
    </source>
</evidence>
<dbReference type="GO" id="GO:0004731">
    <property type="term" value="F:purine-nucleoside phosphorylase activity"/>
    <property type="evidence" value="ECO:0007669"/>
    <property type="project" value="UniProtKB-EC"/>
</dbReference>
<dbReference type="InterPro" id="IPR035994">
    <property type="entry name" value="Nucleoside_phosphorylase_sf"/>
</dbReference>
<dbReference type="UniPathway" id="UPA00606"/>
<dbReference type="InterPro" id="IPR011270">
    <property type="entry name" value="Pur_Nuc_Pase_Ino/Guo-sp"/>
</dbReference>
<dbReference type="Proteomes" id="UP000091820">
    <property type="component" value="Unassembled WGS sequence"/>
</dbReference>
<dbReference type="NCBIfam" id="NF006054">
    <property type="entry name" value="PRK08202.1"/>
    <property type="match status" value="1"/>
</dbReference>
<evidence type="ECO:0000313" key="16">
    <source>
        <dbReference type="Proteomes" id="UP000091820"/>
    </source>
</evidence>
<keyword evidence="6 11" id="KW-0808">Transferase</keyword>
<keyword evidence="5 11" id="KW-0328">Glycosyltransferase</keyword>
<feature type="binding site" evidence="12">
    <location>
        <position position="232"/>
    </location>
    <ligand>
        <name>a purine D-ribonucleoside</name>
        <dbReference type="ChEBI" id="CHEBI:142355"/>
    </ligand>
</feature>
<accession>A0A1A9WC80</accession>
<dbReference type="FunFam" id="3.40.50.1580:FF:000004">
    <property type="entry name" value="Purine nucleoside phosphorylase"/>
    <property type="match status" value="1"/>
</dbReference>
<dbReference type="PANTHER" id="PTHR11904">
    <property type="entry name" value="METHYLTHIOADENOSINE/PURINE NUCLEOSIDE PHOSPHORYLASE"/>
    <property type="match status" value="1"/>
</dbReference>
<comment type="function">
    <text evidence="11">The purine nucleoside phosphorylases catalyze the phosphorolytic breakdown of the N-glycosidic bond in the beta-(deoxy)ribonucleoside molecules, with the formation of the corresponding free purine bases and pentose-1-phosphate.</text>
</comment>
<comment type="catalytic activity">
    <reaction evidence="9">
        <text>2'-deoxyinosine + phosphate = 2-deoxy-alpha-D-ribose 1-phosphate + hypoxanthine</text>
        <dbReference type="Rhea" id="RHEA:27750"/>
        <dbReference type="ChEBI" id="CHEBI:17368"/>
        <dbReference type="ChEBI" id="CHEBI:28997"/>
        <dbReference type="ChEBI" id="CHEBI:43474"/>
        <dbReference type="ChEBI" id="CHEBI:57259"/>
        <dbReference type="EC" id="2.4.2.1"/>
    </reaction>
</comment>
<comment type="catalytic activity">
    <reaction evidence="7">
        <text>inosine + phosphate = alpha-D-ribose 1-phosphate + hypoxanthine</text>
        <dbReference type="Rhea" id="RHEA:27646"/>
        <dbReference type="ChEBI" id="CHEBI:17368"/>
        <dbReference type="ChEBI" id="CHEBI:17596"/>
        <dbReference type="ChEBI" id="CHEBI:43474"/>
        <dbReference type="ChEBI" id="CHEBI:57720"/>
        <dbReference type="EC" id="2.4.2.1"/>
    </reaction>
</comment>
<feature type="binding site" evidence="12">
    <location>
        <position position="274"/>
    </location>
    <ligand>
        <name>a purine D-ribonucleoside</name>
        <dbReference type="ChEBI" id="CHEBI:142355"/>
    </ligand>
</feature>
<dbReference type="PIRSF" id="PIRSF000477">
    <property type="entry name" value="PurNPase"/>
    <property type="match status" value="1"/>
</dbReference>
<dbReference type="PANTHER" id="PTHR11904:SF9">
    <property type="entry name" value="PURINE NUCLEOSIDE PHOSPHORYLASE-RELATED"/>
    <property type="match status" value="1"/>
</dbReference>
<comment type="similarity">
    <text evidence="2 11">Belongs to the PNP/MTAP phosphorylase family.</text>
</comment>
<proteinExistence type="inferred from homology"/>
<comment type="catalytic activity">
    <reaction evidence="8">
        <text>2'-deoxyguanosine + phosphate = 2-deoxy-alpha-D-ribose 1-phosphate + guanine</text>
        <dbReference type="Rhea" id="RHEA:27738"/>
        <dbReference type="ChEBI" id="CHEBI:16235"/>
        <dbReference type="ChEBI" id="CHEBI:17172"/>
        <dbReference type="ChEBI" id="CHEBI:43474"/>
        <dbReference type="ChEBI" id="CHEBI:57259"/>
        <dbReference type="EC" id="2.4.2.1"/>
    </reaction>
</comment>
<evidence type="ECO:0000313" key="15">
    <source>
        <dbReference type="EnsemblMetazoa" id="GBRI014161-PA"/>
    </source>
</evidence>
<evidence type="ECO:0000256" key="7">
    <source>
        <dbReference type="ARBA" id="ARBA00023918"/>
    </source>
</evidence>
<name>A0A1A9WC80_9MUSC</name>
<feature type="binding site" evidence="12">
    <location>
        <position position="95"/>
    </location>
    <ligand>
        <name>phosphate</name>
        <dbReference type="ChEBI" id="CHEBI:43474"/>
    </ligand>
</feature>
<evidence type="ECO:0000256" key="3">
    <source>
        <dbReference type="ARBA" id="ARBA00011886"/>
    </source>
</evidence>
<dbReference type="NCBIfam" id="TIGR01697">
    <property type="entry name" value="PNPH-PUNA-XAPA"/>
    <property type="match status" value="1"/>
</dbReference>
<dbReference type="GO" id="GO:0047975">
    <property type="term" value="F:guanosine phosphorylase activity"/>
    <property type="evidence" value="ECO:0007669"/>
    <property type="project" value="RHEA"/>
</dbReference>
<dbReference type="GO" id="GO:0009116">
    <property type="term" value="P:nucleoside metabolic process"/>
    <property type="evidence" value="ECO:0007669"/>
    <property type="project" value="InterPro"/>
</dbReference>
<reference evidence="16" key="1">
    <citation type="submission" date="2014-03" db="EMBL/GenBank/DDBJ databases">
        <authorList>
            <person name="Aksoy S."/>
            <person name="Warren W."/>
            <person name="Wilson R.K."/>
        </authorList>
    </citation>
    <scope>NUCLEOTIDE SEQUENCE [LARGE SCALE GENOMIC DNA]</scope>
    <source>
        <strain evidence="16">IAEA</strain>
    </source>
</reference>
<feature type="binding site" evidence="12">
    <location>
        <position position="251"/>
    </location>
    <ligand>
        <name>phosphate</name>
        <dbReference type="ChEBI" id="CHEBI:43474"/>
    </ligand>
</feature>
<evidence type="ECO:0000256" key="8">
    <source>
        <dbReference type="ARBA" id="ARBA00023929"/>
    </source>
</evidence>
<dbReference type="Pfam" id="PF01048">
    <property type="entry name" value="PNP_UDP_1"/>
    <property type="match status" value="1"/>
</dbReference>
<dbReference type="CDD" id="cd09009">
    <property type="entry name" value="PNP-EcPNPII_like"/>
    <property type="match status" value="1"/>
</dbReference>
<feature type="binding site" evidence="12">
    <location>
        <position position="147"/>
    </location>
    <ligand>
        <name>phosphate</name>
        <dbReference type="ChEBI" id="CHEBI:43474"/>
    </ligand>
</feature>
<comment type="pathway">
    <text evidence="1 11">Purine metabolism; purine nucleoside salvage.</text>
</comment>
<dbReference type="SUPFAM" id="SSF53167">
    <property type="entry name" value="Purine and uridine phosphorylases"/>
    <property type="match status" value="1"/>
</dbReference>
<evidence type="ECO:0000259" key="14">
    <source>
        <dbReference type="Pfam" id="PF01048"/>
    </source>
</evidence>
<dbReference type="STRING" id="37001.A0A1A9WC80"/>
<evidence type="ECO:0000256" key="9">
    <source>
        <dbReference type="ARBA" id="ARBA00023950"/>
    </source>
</evidence>
<evidence type="ECO:0000256" key="1">
    <source>
        <dbReference type="ARBA" id="ARBA00005058"/>
    </source>
</evidence>
<evidence type="ECO:0000256" key="13">
    <source>
        <dbReference type="SAM" id="MobiDB-lite"/>
    </source>
</evidence>
<feature type="compositionally biased region" description="Polar residues" evidence="13">
    <location>
        <begin position="8"/>
        <end position="19"/>
    </location>
</feature>
<feature type="region of interest" description="Disordered" evidence="13">
    <location>
        <begin position="1"/>
        <end position="25"/>
    </location>
</feature>
<feature type="binding site" evidence="12">
    <location>
        <begin position="115"/>
        <end position="117"/>
    </location>
    <ligand>
        <name>phosphate</name>
        <dbReference type="ChEBI" id="CHEBI:43474"/>
    </ligand>
</feature>
<evidence type="ECO:0000256" key="12">
    <source>
        <dbReference type="PIRSR" id="PIRSR000477-2"/>
    </source>
</evidence>
<dbReference type="Gene3D" id="3.40.50.1580">
    <property type="entry name" value="Nucleoside phosphorylase domain"/>
    <property type="match status" value="1"/>
</dbReference>
<feature type="domain" description="Nucleoside phosphorylase" evidence="14">
    <location>
        <begin position="57"/>
        <end position="311"/>
    </location>
</feature>
<dbReference type="EnsemblMetazoa" id="GBRI014161-RA">
    <property type="protein sequence ID" value="GBRI014161-PA"/>
    <property type="gene ID" value="GBRI014161"/>
</dbReference>